<dbReference type="InterPro" id="IPR018247">
    <property type="entry name" value="EF_Hand_1_Ca_BS"/>
</dbReference>
<dbReference type="PROSITE" id="PS51465">
    <property type="entry name" value="KAZAL_2"/>
    <property type="match status" value="1"/>
</dbReference>
<keyword evidence="4" id="KW-0677">Repeat</keyword>
<dbReference type="InterPro" id="IPR002350">
    <property type="entry name" value="Kazal_dom"/>
</dbReference>
<dbReference type="InterPro" id="IPR000716">
    <property type="entry name" value="Thyroglobulin_1"/>
</dbReference>
<dbReference type="PROSITE" id="PS51257">
    <property type="entry name" value="PROKAR_LIPOPROTEIN"/>
    <property type="match status" value="1"/>
</dbReference>
<dbReference type="KEGG" id="csol:105366087"/>
<dbReference type="InterPro" id="IPR036857">
    <property type="entry name" value="Thyroglobulin_1_sf"/>
</dbReference>
<comment type="caution">
    <text evidence="8">Lacks conserved residue(s) required for the propagation of feature annotation.</text>
</comment>
<evidence type="ECO:0000313" key="12">
    <source>
        <dbReference type="Proteomes" id="UP000695007"/>
    </source>
</evidence>
<evidence type="ECO:0000256" key="5">
    <source>
        <dbReference type="ARBA" id="ARBA00022837"/>
    </source>
</evidence>
<evidence type="ECO:0000256" key="2">
    <source>
        <dbReference type="ARBA" id="ARBA00022525"/>
    </source>
</evidence>
<dbReference type="SUPFAM" id="SSF100895">
    <property type="entry name" value="Kazal-type serine protease inhibitors"/>
    <property type="match status" value="1"/>
</dbReference>
<evidence type="ECO:0000256" key="4">
    <source>
        <dbReference type="ARBA" id="ARBA00022737"/>
    </source>
</evidence>
<dbReference type="SUPFAM" id="SSF47473">
    <property type="entry name" value="EF-hand"/>
    <property type="match status" value="1"/>
</dbReference>
<sequence>MRFSCFFMTMTISSCCLLIICLNAVIAKNAKRKFDGDFEFAEDDSRVSRFNDKKKWMHVPNNELCLPLNCKKSEVCLLEDTFTAVCVSKTEFYKSRSIVISKSKLEQHQIHMDTSAEIDDAFFDSEDDDDDQDETKCQQCPVSNPVFFCGSDNRTYSSICRLEYHNCIHRSNVRINCMNFCPCKDSKHMHLRRLQLQHQSKKSYKLTFTPKNFNYDNHHYQYVKYSKGNKYNAKYLVDKIMKKQNLPLQSNRLPQNSKECPSSSKPAMANRLLDWFSVVIADSKHQQQRSKSKGHFPIGCQTEVQWMFGHLDTDNNGKISLLELYGLEHDQNEPCLKPFLDACDINSDVFVSGPEWCGCFSKAERPCAVMRRRASPEVTPNCDSRGYYQSTQCHQRLNLCWCVDQHGIEFAGTRTRGLKPNCDSIVNKISSNLKTNSVNFVDDEDPVQDLEGSADIPLDF</sequence>
<dbReference type="Gene3D" id="1.10.238.10">
    <property type="entry name" value="EF-hand"/>
    <property type="match status" value="1"/>
</dbReference>
<dbReference type="PROSITE" id="PS51162">
    <property type="entry name" value="THYROGLOBULIN_1_2"/>
    <property type="match status" value="1"/>
</dbReference>
<evidence type="ECO:0000256" key="6">
    <source>
        <dbReference type="ARBA" id="ARBA00023157"/>
    </source>
</evidence>
<dbReference type="SMART" id="SM00211">
    <property type="entry name" value="TY"/>
    <property type="match status" value="1"/>
</dbReference>
<dbReference type="Gene3D" id="3.30.60.30">
    <property type="match status" value="1"/>
</dbReference>
<dbReference type="PROSITE" id="PS00018">
    <property type="entry name" value="EF_HAND_1"/>
    <property type="match status" value="1"/>
</dbReference>
<dbReference type="GeneID" id="105366087"/>
<dbReference type="Proteomes" id="UP000695007">
    <property type="component" value="Unplaced"/>
</dbReference>
<dbReference type="RefSeq" id="XP_011502703.1">
    <property type="nucleotide sequence ID" value="XM_011504401.1"/>
</dbReference>
<proteinExistence type="predicted"/>
<organism evidence="12 13">
    <name type="scientific">Ceratosolen solmsi marchali</name>
    <dbReference type="NCBI Taxonomy" id="326594"/>
    <lineage>
        <taxon>Eukaryota</taxon>
        <taxon>Metazoa</taxon>
        <taxon>Ecdysozoa</taxon>
        <taxon>Arthropoda</taxon>
        <taxon>Hexapoda</taxon>
        <taxon>Insecta</taxon>
        <taxon>Pterygota</taxon>
        <taxon>Neoptera</taxon>
        <taxon>Endopterygota</taxon>
        <taxon>Hymenoptera</taxon>
        <taxon>Apocrita</taxon>
        <taxon>Proctotrupomorpha</taxon>
        <taxon>Chalcidoidea</taxon>
        <taxon>Agaonidae</taxon>
        <taxon>Agaoninae</taxon>
        <taxon>Ceratosolen</taxon>
    </lineage>
</organism>
<dbReference type="InterPro" id="IPR011992">
    <property type="entry name" value="EF-hand-dom_pair"/>
</dbReference>
<feature type="disulfide bond" evidence="8">
    <location>
        <begin position="393"/>
        <end position="400"/>
    </location>
</feature>
<dbReference type="CDD" id="cd00191">
    <property type="entry name" value="TY"/>
    <property type="match status" value="1"/>
</dbReference>
<dbReference type="CDD" id="cd00104">
    <property type="entry name" value="KAZAL_FS"/>
    <property type="match status" value="1"/>
</dbReference>
<dbReference type="InterPro" id="IPR019577">
    <property type="entry name" value="SPARC/Testican_Ca-bd-dom"/>
</dbReference>
<feature type="disulfide bond" evidence="8">
    <location>
        <begin position="402"/>
        <end position="422"/>
    </location>
</feature>
<comment type="subcellular location">
    <subcellularLocation>
        <location evidence="1">Secreted</location>
    </subcellularLocation>
</comment>
<protein>
    <submittedName>
        <fullName evidence="13">Testican-3</fullName>
    </submittedName>
</protein>
<dbReference type="PANTHER" id="PTHR12352">
    <property type="entry name" value="SECRETED MODULAR CALCIUM-BINDING PROTEIN"/>
    <property type="match status" value="1"/>
</dbReference>
<keyword evidence="3 9" id="KW-0732">Signal</keyword>
<keyword evidence="5" id="KW-0106">Calcium</keyword>
<feature type="signal peptide" evidence="9">
    <location>
        <begin position="1"/>
        <end position="27"/>
    </location>
</feature>
<dbReference type="InterPro" id="IPR051950">
    <property type="entry name" value="Dev_reg/Prot_inhib"/>
</dbReference>
<dbReference type="AlphaFoldDB" id="A0AAJ6YR72"/>
<evidence type="ECO:0000259" key="11">
    <source>
        <dbReference type="PROSITE" id="PS51465"/>
    </source>
</evidence>
<reference evidence="13" key="1">
    <citation type="submission" date="2025-08" db="UniProtKB">
        <authorList>
            <consortium name="RefSeq"/>
        </authorList>
    </citation>
    <scope>IDENTIFICATION</scope>
</reference>
<evidence type="ECO:0000256" key="9">
    <source>
        <dbReference type="SAM" id="SignalP"/>
    </source>
</evidence>
<dbReference type="Pfam" id="PF10591">
    <property type="entry name" value="SPARC_Ca_bdg"/>
    <property type="match status" value="1"/>
</dbReference>
<keyword evidence="6 8" id="KW-1015">Disulfide bond</keyword>
<dbReference type="Gene3D" id="4.10.800.10">
    <property type="entry name" value="Thyroglobulin type-1"/>
    <property type="match status" value="1"/>
</dbReference>
<accession>A0AAJ6YR72</accession>
<dbReference type="GO" id="GO:0005615">
    <property type="term" value="C:extracellular space"/>
    <property type="evidence" value="ECO:0007669"/>
    <property type="project" value="TreeGrafter"/>
</dbReference>
<dbReference type="GO" id="GO:0005509">
    <property type="term" value="F:calcium ion binding"/>
    <property type="evidence" value="ECO:0007669"/>
    <property type="project" value="InterPro"/>
</dbReference>
<evidence type="ECO:0000259" key="10">
    <source>
        <dbReference type="PROSITE" id="PS51162"/>
    </source>
</evidence>
<feature type="chain" id="PRO_5042589384" evidence="9">
    <location>
        <begin position="28"/>
        <end position="460"/>
    </location>
</feature>
<dbReference type="InterPro" id="IPR036058">
    <property type="entry name" value="Kazal_dom_sf"/>
</dbReference>
<evidence type="ECO:0000256" key="7">
    <source>
        <dbReference type="ARBA" id="ARBA00023180"/>
    </source>
</evidence>
<gene>
    <name evidence="13" type="primary">LOC105366087</name>
</gene>
<keyword evidence="2" id="KW-0964">Secreted</keyword>
<feature type="domain" description="Thyroglobulin type-1" evidence="10">
    <location>
        <begin position="364"/>
        <end position="422"/>
    </location>
</feature>
<evidence type="ECO:0000256" key="3">
    <source>
        <dbReference type="ARBA" id="ARBA00022729"/>
    </source>
</evidence>
<name>A0AAJ6YR72_9HYME</name>
<keyword evidence="7" id="KW-0325">Glycoprotein</keyword>
<dbReference type="PANTHER" id="PTHR12352:SF25">
    <property type="entry name" value="SPARC_OSTEONECTIN, CWCV AND KAZAL LIKE DOMAINS PROTEOGLYCAN 1"/>
    <property type="match status" value="1"/>
</dbReference>
<evidence type="ECO:0000256" key="8">
    <source>
        <dbReference type="PROSITE-ProRule" id="PRU00500"/>
    </source>
</evidence>
<evidence type="ECO:0000313" key="13">
    <source>
        <dbReference type="RefSeq" id="XP_011502703.1"/>
    </source>
</evidence>
<feature type="domain" description="Kazal-like" evidence="11">
    <location>
        <begin position="131"/>
        <end position="185"/>
    </location>
</feature>
<keyword evidence="12" id="KW-1185">Reference proteome</keyword>
<dbReference type="CTD" id="42733"/>
<dbReference type="Pfam" id="PF07648">
    <property type="entry name" value="Kazal_2"/>
    <property type="match status" value="1"/>
</dbReference>
<dbReference type="GO" id="GO:0035592">
    <property type="term" value="P:establishment of protein localization to extracellular region"/>
    <property type="evidence" value="ECO:0007669"/>
    <property type="project" value="TreeGrafter"/>
</dbReference>
<dbReference type="SUPFAM" id="SSF57610">
    <property type="entry name" value="Thyroglobulin type-1 domain"/>
    <property type="match status" value="1"/>
</dbReference>
<dbReference type="Pfam" id="PF00086">
    <property type="entry name" value="Thyroglobulin_1"/>
    <property type="match status" value="1"/>
</dbReference>
<evidence type="ECO:0000256" key="1">
    <source>
        <dbReference type="ARBA" id="ARBA00004613"/>
    </source>
</evidence>
<dbReference type="SMART" id="SM00280">
    <property type="entry name" value="KAZAL"/>
    <property type="match status" value="1"/>
</dbReference>